<dbReference type="GO" id="GO:0016853">
    <property type="term" value="F:isomerase activity"/>
    <property type="evidence" value="ECO:0007669"/>
    <property type="project" value="UniProtKB-ARBA"/>
</dbReference>
<dbReference type="Gene3D" id="3.90.850.10">
    <property type="entry name" value="Fumarylacetoacetase-like, C-terminal domain"/>
    <property type="match status" value="1"/>
</dbReference>
<dbReference type="Proteomes" id="UP000194137">
    <property type="component" value="Chromosome"/>
</dbReference>
<dbReference type="AlphaFoldDB" id="A0A1W6ZZ01"/>
<dbReference type="GO" id="GO:0018773">
    <property type="term" value="F:acetylpyruvate hydrolase activity"/>
    <property type="evidence" value="ECO:0007669"/>
    <property type="project" value="TreeGrafter"/>
</dbReference>
<dbReference type="RefSeq" id="WP_086090358.1">
    <property type="nucleotide sequence ID" value="NZ_CP021112.1"/>
</dbReference>
<dbReference type="InterPro" id="IPR036663">
    <property type="entry name" value="Fumarylacetoacetase_C_sf"/>
</dbReference>
<evidence type="ECO:0000256" key="1">
    <source>
        <dbReference type="ARBA" id="ARBA00010211"/>
    </source>
</evidence>
<comment type="similarity">
    <text evidence="1">Belongs to the FAH family.</text>
</comment>
<evidence type="ECO:0000313" key="3">
    <source>
        <dbReference type="EMBL" id="ARQ01965.1"/>
    </source>
</evidence>
<gene>
    <name evidence="3" type="ORF">CAK95_24835</name>
</gene>
<reference evidence="3 4" key="1">
    <citation type="submission" date="2017-05" db="EMBL/GenBank/DDBJ databases">
        <title>Full genome sequence of Pseudorhodoplanes sinuspersici.</title>
        <authorList>
            <person name="Dastgheib S.M.M."/>
            <person name="Shavandi M."/>
            <person name="Tirandaz H."/>
        </authorList>
    </citation>
    <scope>NUCLEOTIDE SEQUENCE [LARGE SCALE GENOMIC DNA]</scope>
    <source>
        <strain evidence="3 4">RIPI110</strain>
    </source>
</reference>
<sequence>MTVANWALATVKLDGPTACLEVDGNLYRLEPTLARAGWSGASDVASLFSDWDRSYAALNKAAATVSAEDKVPAASERLAPLLYPGKVLCAGANYYDHLKEMGVPDTRKEAQRLFFFFKPAHNAVVGEGPTVHMPIDTKAFDWEIELAAVIGKRARAVKAQDALSYVAAYTIGIDFSARDHNRAPDTFYKLDWVAGKAHDTCCPLGPRIVPASAIPDPQNIALKLSVNGEVKQDGRTTDMIFSIAEQIEILSRIMTLDPGDVVLTGTPAGVGAPKQTFLSVGDHVDATIEGIGTLSVTIREPLTG</sequence>
<dbReference type="Pfam" id="PF01557">
    <property type="entry name" value="FAA_hydrolase"/>
    <property type="match status" value="1"/>
</dbReference>
<dbReference type="GO" id="GO:0046872">
    <property type="term" value="F:metal ion binding"/>
    <property type="evidence" value="ECO:0007669"/>
    <property type="project" value="UniProtKB-KW"/>
</dbReference>
<name>A0A1W6ZZ01_9HYPH</name>
<proteinExistence type="inferred from homology"/>
<dbReference type="OrthoDB" id="5197601at2"/>
<keyword evidence="3" id="KW-0378">Hydrolase</keyword>
<dbReference type="InterPro" id="IPR011234">
    <property type="entry name" value="Fumarylacetoacetase-like_C"/>
</dbReference>
<dbReference type="KEGG" id="psin:CAK95_24835"/>
<accession>A0A1W6ZZ01</accession>
<dbReference type="PANTHER" id="PTHR11820:SF7">
    <property type="entry name" value="ACYLPYRUVASE FAHD1, MITOCHONDRIAL"/>
    <property type="match status" value="1"/>
</dbReference>
<dbReference type="EMBL" id="CP021112">
    <property type="protein sequence ID" value="ARQ01965.1"/>
    <property type="molecule type" value="Genomic_DNA"/>
</dbReference>
<dbReference type="GO" id="GO:0019752">
    <property type="term" value="P:carboxylic acid metabolic process"/>
    <property type="evidence" value="ECO:0007669"/>
    <property type="project" value="UniProtKB-ARBA"/>
</dbReference>
<dbReference type="PANTHER" id="PTHR11820">
    <property type="entry name" value="ACYLPYRUVASE"/>
    <property type="match status" value="1"/>
</dbReference>
<dbReference type="FunFam" id="3.90.850.10:FF:000002">
    <property type="entry name" value="2-hydroxyhepta-2,4-diene-1,7-dioate isomerase"/>
    <property type="match status" value="1"/>
</dbReference>
<keyword evidence="4" id="KW-1185">Reference proteome</keyword>
<keyword evidence="2" id="KW-0479">Metal-binding</keyword>
<organism evidence="3 4">
    <name type="scientific">Pseudorhodoplanes sinuspersici</name>
    <dbReference type="NCBI Taxonomy" id="1235591"/>
    <lineage>
        <taxon>Bacteria</taxon>
        <taxon>Pseudomonadati</taxon>
        <taxon>Pseudomonadota</taxon>
        <taxon>Alphaproteobacteria</taxon>
        <taxon>Hyphomicrobiales</taxon>
        <taxon>Pseudorhodoplanes</taxon>
    </lineage>
</organism>
<dbReference type="STRING" id="1235591.CAK95_24835"/>
<dbReference type="SUPFAM" id="SSF56529">
    <property type="entry name" value="FAH"/>
    <property type="match status" value="1"/>
</dbReference>
<protein>
    <submittedName>
        <fullName evidence="3">Fumarylacetoacetate hydrolase</fullName>
    </submittedName>
</protein>
<evidence type="ECO:0000256" key="2">
    <source>
        <dbReference type="ARBA" id="ARBA00022723"/>
    </source>
</evidence>
<evidence type="ECO:0000313" key="4">
    <source>
        <dbReference type="Proteomes" id="UP000194137"/>
    </source>
</evidence>